<evidence type="ECO:0000313" key="2">
    <source>
        <dbReference type="EMBL" id="VDN41458.1"/>
    </source>
</evidence>
<organism evidence="2 3">
    <name type="scientific">Gongylonema pulchrum</name>
    <dbReference type="NCBI Taxonomy" id="637853"/>
    <lineage>
        <taxon>Eukaryota</taxon>
        <taxon>Metazoa</taxon>
        <taxon>Ecdysozoa</taxon>
        <taxon>Nematoda</taxon>
        <taxon>Chromadorea</taxon>
        <taxon>Rhabditida</taxon>
        <taxon>Spirurina</taxon>
        <taxon>Spiruromorpha</taxon>
        <taxon>Spiruroidea</taxon>
        <taxon>Gongylonematidae</taxon>
        <taxon>Gongylonema</taxon>
    </lineage>
</organism>
<dbReference type="Gene3D" id="1.20.1270.60">
    <property type="entry name" value="Arfaptin homology (AH) domain/BAR domain"/>
    <property type="match status" value="1"/>
</dbReference>
<sequence>MKCLRDFIESQMSFYAQAHQHMAELQRELSGAPIGEPGIGLYSSGGNSIGNSIGNASAPSQQIGRQQSSGSTTKDSNVSAVGGGQ</sequence>
<name>A0A3P7NYT4_9BILA</name>
<dbReference type="InterPro" id="IPR027267">
    <property type="entry name" value="AH/BAR_dom_sf"/>
</dbReference>
<feature type="compositionally biased region" description="Low complexity" evidence="1">
    <location>
        <begin position="39"/>
        <end position="71"/>
    </location>
</feature>
<feature type="region of interest" description="Disordered" evidence="1">
    <location>
        <begin position="34"/>
        <end position="85"/>
    </location>
</feature>
<keyword evidence="3" id="KW-1185">Reference proteome</keyword>
<proteinExistence type="predicted"/>
<accession>A0A3P7NYT4</accession>
<dbReference type="Proteomes" id="UP000271098">
    <property type="component" value="Unassembled WGS sequence"/>
</dbReference>
<reference evidence="2 3" key="1">
    <citation type="submission" date="2018-11" db="EMBL/GenBank/DDBJ databases">
        <authorList>
            <consortium name="Pathogen Informatics"/>
        </authorList>
    </citation>
    <scope>NUCLEOTIDE SEQUENCE [LARGE SCALE GENOMIC DNA]</scope>
</reference>
<evidence type="ECO:0000256" key="1">
    <source>
        <dbReference type="SAM" id="MobiDB-lite"/>
    </source>
</evidence>
<dbReference type="EMBL" id="UYRT01097796">
    <property type="protein sequence ID" value="VDN41458.1"/>
    <property type="molecule type" value="Genomic_DNA"/>
</dbReference>
<dbReference type="AlphaFoldDB" id="A0A3P7NYT4"/>
<dbReference type="SUPFAM" id="SSF103657">
    <property type="entry name" value="BAR/IMD domain-like"/>
    <property type="match status" value="1"/>
</dbReference>
<dbReference type="OrthoDB" id="14167at2759"/>
<evidence type="ECO:0000313" key="3">
    <source>
        <dbReference type="Proteomes" id="UP000271098"/>
    </source>
</evidence>
<protein>
    <submittedName>
        <fullName evidence="2">Uncharacterized protein</fullName>
    </submittedName>
</protein>
<gene>
    <name evidence="2" type="ORF">GPUH_LOCUS23424</name>
</gene>